<organism evidence="1">
    <name type="scientific">Tetraselmis sp. GSL018</name>
    <dbReference type="NCBI Taxonomy" id="582737"/>
    <lineage>
        <taxon>Eukaryota</taxon>
        <taxon>Viridiplantae</taxon>
        <taxon>Chlorophyta</taxon>
        <taxon>core chlorophytes</taxon>
        <taxon>Chlorodendrophyceae</taxon>
        <taxon>Chlorodendrales</taxon>
        <taxon>Chlorodendraceae</taxon>
        <taxon>Tetraselmis</taxon>
    </lineage>
</organism>
<proteinExistence type="predicted"/>
<sequence>GRIFVQGTNKNKQVGYSTDIKTAARLLCIVEQSEIDVTSKHITANFSAGILHIILQTG</sequence>
<accession>A0A061QRA8</accession>
<name>A0A061QRA8_9CHLO</name>
<gene>
    <name evidence="1" type="ORF">TSPGSL018_21307</name>
</gene>
<dbReference type="EMBL" id="GBEZ01023741">
    <property type="protein sequence ID" value="JAC63172.1"/>
    <property type="molecule type" value="Transcribed_RNA"/>
</dbReference>
<protein>
    <submittedName>
        <fullName evidence="1">Uncharacterized protein</fullName>
    </submittedName>
</protein>
<evidence type="ECO:0000313" key="1">
    <source>
        <dbReference type="EMBL" id="JAC63172.1"/>
    </source>
</evidence>
<feature type="non-terminal residue" evidence="1">
    <location>
        <position position="1"/>
    </location>
</feature>
<dbReference type="AlphaFoldDB" id="A0A061QRA8"/>
<reference evidence="1" key="1">
    <citation type="submission" date="2014-05" db="EMBL/GenBank/DDBJ databases">
        <title>The transcriptome of the halophilic microalga Tetraselmis sp. GSL018 isolated from the Great Salt Lake, Utah.</title>
        <authorList>
            <person name="Jinkerson R.E."/>
            <person name="D'Adamo S."/>
            <person name="Posewitz M.C."/>
        </authorList>
    </citation>
    <scope>NUCLEOTIDE SEQUENCE</scope>
    <source>
        <strain evidence="1">GSL018</strain>
    </source>
</reference>